<evidence type="ECO:0000313" key="3">
    <source>
        <dbReference type="EMBL" id="PHM22087.1"/>
    </source>
</evidence>
<proteinExistence type="predicted"/>
<dbReference type="OrthoDB" id="4378831at2"/>
<evidence type="ECO:0000256" key="1">
    <source>
        <dbReference type="SAM" id="Coils"/>
    </source>
</evidence>
<reference evidence="4 6" key="2">
    <citation type="submission" date="2018-09" db="EMBL/GenBank/DDBJ databases">
        <title>Genomic Encyclopedia of Archaeal and Bacterial Type Strains, Phase II (KMG-II): from individual species to whole genera.</title>
        <authorList>
            <person name="Goeker M."/>
        </authorList>
    </citation>
    <scope>NUCLEOTIDE SEQUENCE [LARGE SCALE GENOMIC DNA]</scope>
    <source>
        <strain evidence="4 6">DSM 16337</strain>
    </source>
</reference>
<dbReference type="RefSeq" id="WP_143707547.1">
    <property type="nucleotide sequence ID" value="NZ_CAWNOJ010000056.1"/>
</dbReference>
<keyword evidence="6" id="KW-1185">Reference proteome</keyword>
<organism evidence="3 5">
    <name type="scientific">Xenorhabdus ehlersii</name>
    <dbReference type="NCBI Taxonomy" id="290111"/>
    <lineage>
        <taxon>Bacteria</taxon>
        <taxon>Pseudomonadati</taxon>
        <taxon>Pseudomonadota</taxon>
        <taxon>Gammaproteobacteria</taxon>
        <taxon>Enterobacterales</taxon>
        <taxon>Morganellaceae</taxon>
        <taxon>Xenorhabdus</taxon>
    </lineage>
</organism>
<dbReference type="EMBL" id="NIBT01000042">
    <property type="protein sequence ID" value="PHM22087.1"/>
    <property type="molecule type" value="Genomic_DNA"/>
</dbReference>
<dbReference type="AlphaFoldDB" id="A0A2D0IJZ6"/>
<feature type="domain" description="T6SS Phospholipase effector Tle1-like catalytic" evidence="2">
    <location>
        <begin position="129"/>
        <end position="220"/>
    </location>
</feature>
<evidence type="ECO:0000259" key="2">
    <source>
        <dbReference type="Pfam" id="PF09994"/>
    </source>
</evidence>
<name>A0A2D0IJZ6_9GAMM</name>
<feature type="coiled-coil region" evidence="1">
    <location>
        <begin position="53"/>
        <end position="80"/>
    </location>
</feature>
<gene>
    <name evidence="4" type="ORF">BDE27_0213</name>
    <name evidence="3" type="ORF">Xehl_03967</name>
</gene>
<dbReference type="Pfam" id="PF05947">
    <property type="entry name" value="T6SS_TssF"/>
    <property type="match status" value="1"/>
</dbReference>
<dbReference type="PANTHER" id="PTHR33840">
    <property type="match status" value="1"/>
</dbReference>
<dbReference type="Proteomes" id="UP000283568">
    <property type="component" value="Unassembled WGS sequence"/>
</dbReference>
<evidence type="ECO:0000313" key="6">
    <source>
        <dbReference type="Proteomes" id="UP000283568"/>
    </source>
</evidence>
<evidence type="ECO:0000313" key="5">
    <source>
        <dbReference type="Proteomes" id="UP000225605"/>
    </source>
</evidence>
<dbReference type="EMBL" id="RAQI01000001">
    <property type="protein sequence ID" value="RKE92573.1"/>
    <property type="molecule type" value="Genomic_DNA"/>
</dbReference>
<comment type="caution">
    <text evidence="3">The sequence shown here is derived from an EMBL/GenBank/DDBJ whole genome shotgun (WGS) entry which is preliminary data.</text>
</comment>
<sequence length="393" mass="44869">MKSEKESLYLKERAYLRELAEHIAKESPHLAEFLVSSHDPDIVRVFESFAFLIANLRDKLEDIQKIKIELTESLKKIQDNIRCLQFDIIGFSRGAAAARHFANRVFNRDPILVQALTDGFNQRRYLNKSTYPTGKSRFLGIFDTVAAMGTLRNGLNPHTADTGDVYICLPDGIAEHIFHITAMNECRYNFSLNSIKPDYPELIFPGAHSDIGGGYNPMETERLFITRPRSLTVDESTPNNATWIYRKAQEELSQIRSYPAIAPLLHNNEVKVETWQNNQFYPRNELERFQKQVASATVLYREITNDWSKVVMLVMQDAAQESGVIFSKPSDKDDDYKLPSELTALAEKAINQGRAVRQGQSLIPFNAEELALIQTKYVHCSSHWNSVGGRFQF</sequence>
<protein>
    <submittedName>
        <fullName evidence="4">Type VI secretion system (T6SS) ImpG/VasA family protein</fullName>
    </submittedName>
</protein>
<dbReference type="Proteomes" id="UP000225605">
    <property type="component" value="Unassembled WGS sequence"/>
</dbReference>
<evidence type="ECO:0000313" key="4">
    <source>
        <dbReference type="EMBL" id="RKE92573.1"/>
    </source>
</evidence>
<reference evidence="3 5" key="1">
    <citation type="journal article" date="2017" name="Nat. Microbiol.">
        <title>Natural product diversity associated with the nematode symbionts Photorhabdus and Xenorhabdus.</title>
        <authorList>
            <person name="Tobias N.J."/>
            <person name="Wolff H."/>
            <person name="Djahanschiri B."/>
            <person name="Grundmann F."/>
            <person name="Kronenwerth M."/>
            <person name="Shi Y.M."/>
            <person name="Simonyi S."/>
            <person name="Grun P."/>
            <person name="Shapiro-Ilan D."/>
            <person name="Pidot S.J."/>
            <person name="Stinear T.P."/>
            <person name="Ebersberger I."/>
            <person name="Bode H.B."/>
        </authorList>
    </citation>
    <scope>NUCLEOTIDE SEQUENCE [LARGE SCALE GENOMIC DNA]</scope>
    <source>
        <strain evidence="3 5">DSM 16337</strain>
    </source>
</reference>
<dbReference type="InterPro" id="IPR010272">
    <property type="entry name" value="T6SS_TssF"/>
</dbReference>
<accession>A0A2D0IJZ6</accession>
<dbReference type="PANTHER" id="PTHR33840:SF1">
    <property type="entry name" value="TLE1 PHOSPHOLIPASE DOMAIN-CONTAINING PROTEIN"/>
    <property type="match status" value="1"/>
</dbReference>
<dbReference type="InterPro" id="IPR018712">
    <property type="entry name" value="Tle1-like_cat"/>
</dbReference>
<dbReference type="Pfam" id="PF09994">
    <property type="entry name" value="T6SS_Tle1-like_cat"/>
    <property type="match status" value="1"/>
</dbReference>
<keyword evidence="1" id="KW-0175">Coiled coil</keyword>